<feature type="compositionally biased region" description="Polar residues" evidence="1">
    <location>
        <begin position="79"/>
        <end position="89"/>
    </location>
</feature>
<dbReference type="EMBL" id="GGFJ01012548">
    <property type="protein sequence ID" value="MBW61689.1"/>
    <property type="molecule type" value="Transcribed_RNA"/>
</dbReference>
<feature type="region of interest" description="Disordered" evidence="1">
    <location>
        <begin position="63"/>
        <end position="89"/>
    </location>
</feature>
<organism evidence="2">
    <name type="scientific">Anopheles marajoara</name>
    <dbReference type="NCBI Taxonomy" id="58244"/>
    <lineage>
        <taxon>Eukaryota</taxon>
        <taxon>Metazoa</taxon>
        <taxon>Ecdysozoa</taxon>
        <taxon>Arthropoda</taxon>
        <taxon>Hexapoda</taxon>
        <taxon>Insecta</taxon>
        <taxon>Pterygota</taxon>
        <taxon>Neoptera</taxon>
        <taxon>Endopterygota</taxon>
        <taxon>Diptera</taxon>
        <taxon>Nematocera</taxon>
        <taxon>Culicoidea</taxon>
        <taxon>Culicidae</taxon>
        <taxon>Anophelinae</taxon>
        <taxon>Anopheles</taxon>
    </lineage>
</organism>
<reference evidence="2" key="1">
    <citation type="submission" date="2018-01" db="EMBL/GenBank/DDBJ databases">
        <title>An insight into the sialome of Amazonian anophelines.</title>
        <authorList>
            <person name="Ribeiro J.M."/>
            <person name="Scarpassa V."/>
            <person name="Calvo E."/>
        </authorList>
    </citation>
    <scope>NUCLEOTIDE SEQUENCE</scope>
    <source>
        <tissue evidence="2">Salivary glands</tissue>
    </source>
</reference>
<proteinExistence type="predicted"/>
<sequence>MHKHVTVLNFFFPKLRGFRVLWLLVLTFANGDLKTPFPGALFLFFDWQRQTLKNVIKINTTPTYAQPHERNDTHDRKAQTASSTQATVPASRQYVKVVCRK</sequence>
<accession>A0A2M4C8V6</accession>
<protein>
    <submittedName>
        <fullName evidence="2">Putative secreted protein</fullName>
    </submittedName>
</protein>
<evidence type="ECO:0000313" key="2">
    <source>
        <dbReference type="EMBL" id="MBW61689.1"/>
    </source>
</evidence>
<dbReference type="AlphaFoldDB" id="A0A2M4C8V6"/>
<evidence type="ECO:0000256" key="1">
    <source>
        <dbReference type="SAM" id="MobiDB-lite"/>
    </source>
</evidence>
<feature type="compositionally biased region" description="Basic and acidic residues" evidence="1">
    <location>
        <begin position="67"/>
        <end position="78"/>
    </location>
</feature>
<name>A0A2M4C8V6_9DIPT</name>